<evidence type="ECO:0000313" key="4">
    <source>
        <dbReference type="Proteomes" id="UP000678499"/>
    </source>
</evidence>
<gene>
    <name evidence="3" type="ORF">NMOB1V02_LOCUS9885</name>
</gene>
<feature type="compositionally biased region" description="Low complexity" evidence="1">
    <location>
        <begin position="267"/>
        <end position="285"/>
    </location>
</feature>
<dbReference type="Proteomes" id="UP000678499">
    <property type="component" value="Unassembled WGS sequence"/>
</dbReference>
<evidence type="ECO:0000256" key="2">
    <source>
        <dbReference type="SAM" id="Phobius"/>
    </source>
</evidence>
<keyword evidence="4" id="KW-1185">Reference proteome</keyword>
<sequence length="334" mass="37045">MENLRSFRRLRVCKPTANIDIIEFKEPEEPGFPISSSISIEEKFSLLSCFLVSKHFPQLHQAGLLAKENSKSYIRSREEKGELLREDDDERGSSISIEEKFSLLSCFLVSKHFPQLHQAGLLAKENSKSYIRSREEKGELLREDDDERGSASMEATEPQVSNPAFILLAAAAPLVLIFAAGTAVWCLCRRKSTGVEIDPENSEGVKGNIRRLSVTAHGHNDPASEQFQPFLTRNLSNESQQIAMEYHQQNNQCSVAGRQGFDRDSVSSDTSVHSSNGGRRQQQQQPHGNGIDNSVGPVCPVATTSGVKISKSGRGRFAQRELVVKVNSGFDLRT</sequence>
<evidence type="ECO:0000256" key="1">
    <source>
        <dbReference type="SAM" id="MobiDB-lite"/>
    </source>
</evidence>
<organism evidence="3">
    <name type="scientific">Notodromas monacha</name>
    <dbReference type="NCBI Taxonomy" id="399045"/>
    <lineage>
        <taxon>Eukaryota</taxon>
        <taxon>Metazoa</taxon>
        <taxon>Ecdysozoa</taxon>
        <taxon>Arthropoda</taxon>
        <taxon>Crustacea</taxon>
        <taxon>Oligostraca</taxon>
        <taxon>Ostracoda</taxon>
        <taxon>Podocopa</taxon>
        <taxon>Podocopida</taxon>
        <taxon>Cypridocopina</taxon>
        <taxon>Cypridoidea</taxon>
        <taxon>Cyprididae</taxon>
        <taxon>Notodromas</taxon>
    </lineage>
</organism>
<protein>
    <submittedName>
        <fullName evidence="3">Uncharacterized protein</fullName>
    </submittedName>
</protein>
<accession>A0A7R9BXD0</accession>
<reference evidence="3" key="1">
    <citation type="submission" date="2020-11" db="EMBL/GenBank/DDBJ databases">
        <authorList>
            <person name="Tran Van P."/>
        </authorList>
    </citation>
    <scope>NUCLEOTIDE SEQUENCE</scope>
</reference>
<keyword evidence="2" id="KW-0812">Transmembrane</keyword>
<keyword evidence="2" id="KW-0472">Membrane</keyword>
<feature type="transmembrane region" description="Helical" evidence="2">
    <location>
        <begin position="164"/>
        <end position="188"/>
    </location>
</feature>
<proteinExistence type="predicted"/>
<keyword evidence="2" id="KW-1133">Transmembrane helix</keyword>
<feature type="region of interest" description="Disordered" evidence="1">
    <location>
        <begin position="258"/>
        <end position="297"/>
    </location>
</feature>
<dbReference type="EMBL" id="OA885686">
    <property type="protein sequence ID" value="CAD7282256.1"/>
    <property type="molecule type" value="Genomic_DNA"/>
</dbReference>
<name>A0A7R9BXD0_9CRUS</name>
<feature type="region of interest" description="Disordered" evidence="1">
    <location>
        <begin position="134"/>
        <end position="156"/>
    </location>
</feature>
<evidence type="ECO:0000313" key="3">
    <source>
        <dbReference type="EMBL" id="CAD7282256.1"/>
    </source>
</evidence>
<dbReference type="EMBL" id="CAJPEX010003649">
    <property type="protein sequence ID" value="CAG0922408.1"/>
    <property type="molecule type" value="Genomic_DNA"/>
</dbReference>
<dbReference type="AlphaFoldDB" id="A0A7R9BXD0"/>